<feature type="binding site" evidence="3">
    <location>
        <position position="111"/>
    </location>
    <ligand>
        <name>substrate</name>
    </ligand>
</feature>
<dbReference type="PANTHER" id="PTHR10907:SF47">
    <property type="entry name" value="REGUCALCIN"/>
    <property type="match status" value="1"/>
</dbReference>
<feature type="domain" description="SMP-30/Gluconolactonase/LRE-like region" evidence="4">
    <location>
        <begin position="26"/>
        <end position="265"/>
    </location>
</feature>
<keyword evidence="6" id="KW-1185">Reference proteome</keyword>
<feature type="binding site" evidence="3">
    <location>
        <position position="113"/>
    </location>
    <ligand>
        <name>substrate</name>
    </ligand>
</feature>
<dbReference type="Pfam" id="PF08450">
    <property type="entry name" value="SGL"/>
    <property type="match status" value="1"/>
</dbReference>
<comment type="similarity">
    <text evidence="1">Belongs to the SMP-30/CGR1 family.</text>
</comment>
<gene>
    <name evidence="5" type="ORF">SAMN05216552_1002166</name>
</gene>
<evidence type="ECO:0000256" key="2">
    <source>
        <dbReference type="PIRSR" id="PIRSR605511-1"/>
    </source>
</evidence>
<organism evidence="5 6">
    <name type="scientific">Pseudoduganella namucuonensis</name>
    <dbReference type="NCBI Taxonomy" id="1035707"/>
    <lineage>
        <taxon>Bacteria</taxon>
        <taxon>Pseudomonadati</taxon>
        <taxon>Pseudomonadota</taxon>
        <taxon>Betaproteobacteria</taxon>
        <taxon>Burkholderiales</taxon>
        <taxon>Oxalobacteraceae</taxon>
        <taxon>Telluria group</taxon>
        <taxon>Pseudoduganella</taxon>
    </lineage>
</organism>
<dbReference type="RefSeq" id="WP_371859618.1">
    <property type="nucleotide sequence ID" value="NZ_FPBO01000002.1"/>
</dbReference>
<dbReference type="InterPro" id="IPR011042">
    <property type="entry name" value="6-blade_b-propeller_TolB-like"/>
</dbReference>
<evidence type="ECO:0000259" key="4">
    <source>
        <dbReference type="Pfam" id="PF08450"/>
    </source>
</evidence>
<evidence type="ECO:0000256" key="3">
    <source>
        <dbReference type="PIRSR" id="PIRSR605511-2"/>
    </source>
</evidence>
<dbReference type="GO" id="GO:0005509">
    <property type="term" value="F:calcium ion binding"/>
    <property type="evidence" value="ECO:0007669"/>
    <property type="project" value="TreeGrafter"/>
</dbReference>
<dbReference type="GO" id="GO:0019853">
    <property type="term" value="P:L-ascorbic acid biosynthetic process"/>
    <property type="evidence" value="ECO:0007669"/>
    <property type="project" value="TreeGrafter"/>
</dbReference>
<dbReference type="InterPro" id="IPR005511">
    <property type="entry name" value="SMP-30"/>
</dbReference>
<dbReference type="Proteomes" id="UP000199391">
    <property type="component" value="Unassembled WGS sequence"/>
</dbReference>
<dbReference type="SUPFAM" id="SSF63829">
    <property type="entry name" value="Calcium-dependent phosphotriesterase"/>
    <property type="match status" value="1"/>
</dbReference>
<keyword evidence="3" id="KW-0479">Metal-binding</keyword>
<proteinExistence type="inferred from homology"/>
<evidence type="ECO:0000313" key="6">
    <source>
        <dbReference type="Proteomes" id="UP000199391"/>
    </source>
</evidence>
<evidence type="ECO:0000256" key="1">
    <source>
        <dbReference type="ARBA" id="ARBA00008853"/>
    </source>
</evidence>
<feature type="binding site" evidence="3">
    <location>
        <position position="207"/>
    </location>
    <ligand>
        <name>a divalent metal cation</name>
        <dbReference type="ChEBI" id="CHEBI:60240"/>
    </ligand>
</feature>
<name>A0A1I7FNB3_9BURK</name>
<dbReference type="EMBL" id="FPBO01000002">
    <property type="protein sequence ID" value="SFU37673.1"/>
    <property type="molecule type" value="Genomic_DNA"/>
</dbReference>
<dbReference type="Gene3D" id="2.120.10.30">
    <property type="entry name" value="TolB, C-terminal domain"/>
    <property type="match status" value="1"/>
</dbReference>
<feature type="active site" description="Proton donor/acceptor" evidence="2">
    <location>
        <position position="207"/>
    </location>
</feature>
<keyword evidence="3" id="KW-0862">Zinc</keyword>
<protein>
    <submittedName>
        <fullName evidence="5">Xylono-1,4-lactonase</fullName>
    </submittedName>
</protein>
<dbReference type="GO" id="GO:0004341">
    <property type="term" value="F:gluconolactonase activity"/>
    <property type="evidence" value="ECO:0007669"/>
    <property type="project" value="TreeGrafter"/>
</dbReference>
<feature type="binding site" evidence="3">
    <location>
        <position position="159"/>
    </location>
    <ligand>
        <name>a divalent metal cation</name>
        <dbReference type="ChEBI" id="CHEBI:60240"/>
    </ligand>
</feature>
<dbReference type="InterPro" id="IPR013658">
    <property type="entry name" value="SGL"/>
</dbReference>
<comment type="cofactor">
    <cofactor evidence="3">
        <name>Zn(2+)</name>
        <dbReference type="ChEBI" id="CHEBI:29105"/>
    </cofactor>
    <text evidence="3">Binds 1 divalent metal cation per subunit.</text>
</comment>
<accession>A0A1I7FNB3</accession>
<dbReference type="STRING" id="1035707.SAMN05216552_1002166"/>
<sequence>MSTRNNPAAMAAAIEPACIWSLGAKLGEGPVWHAGEGALYLVDIKGAKLHRCKEDGSGRRSWDLPGETGFALPMADGDFVCGLPGKLMRLSLDSSKLSTLLELEADQPGNRLNDGYVDSQGRLWFGSMDNAESAPTGSLYRVDAAGAPLRMDGGIVITNGPCASPDGRTFYHTDTLGKVIHAYDLAPDGALSNKRVFTEFTGAGHPDGSTVDAEGHVWVALFGGARVERYSPRGELVQTVRFPCSNITKIAFGGADLRTVFVSSAWKGLSLEQRSAQPLAGGVFSFRSEVPGLAQHHYNRKPS</sequence>
<reference evidence="6" key="1">
    <citation type="submission" date="2016-10" db="EMBL/GenBank/DDBJ databases">
        <authorList>
            <person name="Varghese N."/>
            <person name="Submissions S."/>
        </authorList>
    </citation>
    <scope>NUCLEOTIDE SEQUENCE [LARGE SCALE GENOMIC DNA]</scope>
    <source>
        <strain evidence="6">CGMCC 1.11014</strain>
    </source>
</reference>
<evidence type="ECO:0000313" key="5">
    <source>
        <dbReference type="EMBL" id="SFU37673.1"/>
    </source>
</evidence>
<dbReference type="PANTHER" id="PTHR10907">
    <property type="entry name" value="REGUCALCIN"/>
    <property type="match status" value="1"/>
</dbReference>
<dbReference type="PRINTS" id="PR01790">
    <property type="entry name" value="SMP30FAMILY"/>
</dbReference>
<dbReference type="AlphaFoldDB" id="A0A1I7FNB3"/>
<feature type="binding site" evidence="3">
    <location>
        <position position="28"/>
    </location>
    <ligand>
        <name>a divalent metal cation</name>
        <dbReference type="ChEBI" id="CHEBI:60240"/>
    </ligand>
</feature>